<reference evidence="1" key="2">
    <citation type="submission" date="2023-01" db="EMBL/GenBank/DDBJ databases">
        <title>Draft genome sequence of Algimonas ampicilliniresistens strain NBRC 108219.</title>
        <authorList>
            <person name="Sun Q."/>
            <person name="Mori K."/>
        </authorList>
    </citation>
    <scope>NUCLEOTIDE SEQUENCE</scope>
    <source>
        <strain evidence="1">NBRC 108219</strain>
    </source>
</reference>
<protein>
    <recommendedName>
        <fullName evidence="3">DUF3088 family protein</fullName>
    </recommendedName>
</protein>
<sequence length="111" mass="12522">MNRDTLYLLPPGFADRGERQYCPECAEIWGLLAYYPAIRETLNVVYQPVVHPRPGLVERLGDGRWNCPTLVLDVDSPDGPNVQSANGQRYLDSAKKIGQYWAALYGTARPR</sequence>
<accession>A0ABQ5V7Z9</accession>
<proteinExistence type="predicted"/>
<evidence type="ECO:0008006" key="3">
    <source>
        <dbReference type="Google" id="ProtNLM"/>
    </source>
</evidence>
<name>A0ABQ5V7Z9_9PROT</name>
<dbReference type="InterPro" id="IPR021439">
    <property type="entry name" value="DUF3088"/>
</dbReference>
<evidence type="ECO:0000313" key="1">
    <source>
        <dbReference type="EMBL" id="GLQ23673.1"/>
    </source>
</evidence>
<dbReference type="RefSeq" id="WP_284389315.1">
    <property type="nucleotide sequence ID" value="NZ_BSNK01000001.1"/>
</dbReference>
<comment type="caution">
    <text evidence="1">The sequence shown here is derived from an EMBL/GenBank/DDBJ whole genome shotgun (WGS) entry which is preliminary data.</text>
</comment>
<gene>
    <name evidence="1" type="ORF">GCM10007853_15470</name>
</gene>
<keyword evidence="2" id="KW-1185">Reference proteome</keyword>
<reference evidence="1" key="1">
    <citation type="journal article" date="2014" name="Int. J. Syst. Evol. Microbiol.">
        <title>Complete genome of a new Firmicutes species belonging to the dominant human colonic microbiota ('Ruminococcus bicirculans') reveals two chromosomes and a selective capacity to utilize plant glucans.</title>
        <authorList>
            <consortium name="NISC Comparative Sequencing Program"/>
            <person name="Wegmann U."/>
            <person name="Louis P."/>
            <person name="Goesmann A."/>
            <person name="Henrissat B."/>
            <person name="Duncan S.H."/>
            <person name="Flint H.J."/>
        </authorList>
    </citation>
    <scope>NUCLEOTIDE SEQUENCE</scope>
    <source>
        <strain evidence="1">NBRC 108219</strain>
    </source>
</reference>
<dbReference type="EMBL" id="BSNK01000001">
    <property type="protein sequence ID" value="GLQ23673.1"/>
    <property type="molecule type" value="Genomic_DNA"/>
</dbReference>
<dbReference type="Pfam" id="PF11287">
    <property type="entry name" value="DUF3088"/>
    <property type="match status" value="1"/>
</dbReference>
<evidence type="ECO:0000313" key="2">
    <source>
        <dbReference type="Proteomes" id="UP001161391"/>
    </source>
</evidence>
<dbReference type="Proteomes" id="UP001161391">
    <property type="component" value="Unassembled WGS sequence"/>
</dbReference>
<organism evidence="1 2">
    <name type="scientific">Algimonas ampicilliniresistens</name>
    <dbReference type="NCBI Taxonomy" id="1298735"/>
    <lineage>
        <taxon>Bacteria</taxon>
        <taxon>Pseudomonadati</taxon>
        <taxon>Pseudomonadota</taxon>
        <taxon>Alphaproteobacteria</taxon>
        <taxon>Maricaulales</taxon>
        <taxon>Robiginitomaculaceae</taxon>
        <taxon>Algimonas</taxon>
    </lineage>
</organism>